<sequence>MTQSPTPDQSASVGKDKKITDSQMECFANMDLAGLSASKSYGTQKCMKDNIKEDLNKRYYEFQCNITKLAIQNPVGDHCYFNHMGQSQRVRGPWSWNNFQQHDPKARKLFNEFGLDAGCPKTLQEVATKSGGTNVPHPKTVLHAPLADSLPIQLHGRVQVSKRSLEKSSTLVLTWVNKLQLDIHLLSFIKLKVFSVVVASRHPKRTIYHKGGSPISDQFLRMLAQDKDSDAAAEFHNWTAAQAIQISKGCGATAPQRTRITK</sequence>
<dbReference type="EMBL" id="VDEP01000107">
    <property type="protein sequence ID" value="KAA1130665.1"/>
    <property type="molecule type" value="Genomic_DNA"/>
</dbReference>
<dbReference type="AlphaFoldDB" id="A0A5B0S068"/>
<proteinExistence type="predicted"/>
<evidence type="ECO:0000313" key="2">
    <source>
        <dbReference type="Proteomes" id="UP000325313"/>
    </source>
</evidence>
<evidence type="ECO:0000313" key="1">
    <source>
        <dbReference type="EMBL" id="KAA1130665.1"/>
    </source>
</evidence>
<protein>
    <submittedName>
        <fullName evidence="1">Uncharacterized protein</fullName>
    </submittedName>
</protein>
<gene>
    <name evidence="1" type="ORF">PGTUg99_022360</name>
</gene>
<name>A0A5B0S068_PUCGR</name>
<organism evidence="1 2">
    <name type="scientific">Puccinia graminis f. sp. tritici</name>
    <dbReference type="NCBI Taxonomy" id="56615"/>
    <lineage>
        <taxon>Eukaryota</taxon>
        <taxon>Fungi</taxon>
        <taxon>Dikarya</taxon>
        <taxon>Basidiomycota</taxon>
        <taxon>Pucciniomycotina</taxon>
        <taxon>Pucciniomycetes</taxon>
        <taxon>Pucciniales</taxon>
        <taxon>Pucciniaceae</taxon>
        <taxon>Puccinia</taxon>
    </lineage>
</organism>
<reference evidence="1 2" key="1">
    <citation type="submission" date="2019-05" db="EMBL/GenBank/DDBJ databases">
        <title>Emergence of the Ug99 lineage of the wheat stem rust pathogen through somatic hybridization.</title>
        <authorList>
            <person name="Li F."/>
            <person name="Upadhyaya N.M."/>
            <person name="Sperschneider J."/>
            <person name="Matny O."/>
            <person name="Nguyen-Phuc H."/>
            <person name="Mago R."/>
            <person name="Raley C."/>
            <person name="Miller M.E."/>
            <person name="Silverstein K.A.T."/>
            <person name="Henningsen E."/>
            <person name="Hirsch C.D."/>
            <person name="Visser B."/>
            <person name="Pretorius Z.A."/>
            <person name="Steffenson B.J."/>
            <person name="Schwessinger B."/>
            <person name="Dodds P.N."/>
            <person name="Figueroa M."/>
        </authorList>
    </citation>
    <scope>NUCLEOTIDE SEQUENCE [LARGE SCALE GENOMIC DNA]</scope>
    <source>
        <strain evidence="1 2">Ug99</strain>
    </source>
</reference>
<dbReference type="Proteomes" id="UP000325313">
    <property type="component" value="Unassembled WGS sequence"/>
</dbReference>
<comment type="caution">
    <text evidence="1">The sequence shown here is derived from an EMBL/GenBank/DDBJ whole genome shotgun (WGS) entry which is preliminary data.</text>
</comment>
<accession>A0A5B0S068</accession>